<protein>
    <recommendedName>
        <fullName evidence="3">histidine kinase</fullName>
        <ecNumber evidence="3">2.7.13.3</ecNumber>
    </recommendedName>
</protein>
<dbReference type="PRINTS" id="PR00344">
    <property type="entry name" value="BCTRLSENSOR"/>
</dbReference>
<dbReference type="SMART" id="SM00387">
    <property type="entry name" value="HATPase_c"/>
    <property type="match status" value="1"/>
</dbReference>
<comment type="subcellular location">
    <subcellularLocation>
        <location evidence="2">Membrane</location>
    </subcellularLocation>
</comment>
<proteinExistence type="predicted"/>
<keyword evidence="4" id="KW-0597">Phosphoprotein</keyword>
<dbReference type="SUPFAM" id="SSF158472">
    <property type="entry name" value="HAMP domain-like"/>
    <property type="match status" value="1"/>
</dbReference>
<dbReference type="Pfam" id="PF02518">
    <property type="entry name" value="HATPase_c"/>
    <property type="match status" value="1"/>
</dbReference>
<keyword evidence="8" id="KW-0067">ATP-binding</keyword>
<dbReference type="Pfam" id="PF00512">
    <property type="entry name" value="HisKA"/>
    <property type="match status" value="1"/>
</dbReference>
<keyword evidence="6" id="KW-0547">Nucleotide-binding</keyword>
<sequence>MFRSLHMKLMLIMTLLIISLMTVVGAFLINSVANYYTQDFYTQMSEAFGDPDFWKDLETPIEGEEDAASSIAHILDTNSTLGIDNRSRKYYVLDGTDGHWLAGSDDKESGQAMPNDSRNLMRVLAGEDASDDNSPAAAYMDVAVAVQRGEGRYIVYVQDNGANVSALNSELITLIVEALIFGLIISVLLSFLLSKTLITPIERLTEGAERVADGDFSHKIEVASRDEIGVLTGTFNDMAQQLKRTLEEVENERTKLGTLFLHMTDGVVAFSRDGSVIQSNPAAEEMLGRSIPIGGSENYDTLFSDIAPLQGVLAVEQPGYLDGERDVGGRSLELLLTPFDQERLGGVLVVIHDVTEQRKTEELRREFVANVSHELRTPLTNIRSYAETLADNAGELPPNTEKNFLGVILNESDRMTHIVQDLLTLSRFDSGRAELKLAPFPFGQAVQDVYNANLMEAQRHGHAMELDITEELPEITGDRERIVQVMMNVVSNSIKYTPDGGRIRISAGRQDRRVWMEVADNGIGIPKEDRGRIFERFYRVDKARSRESGGTGLGLSIAKEIIDRHEGTIELVDRSGPGLTVRITLLVEGPHHGRE</sequence>
<feature type="coiled-coil region" evidence="11">
    <location>
        <begin position="232"/>
        <end position="259"/>
    </location>
</feature>
<dbReference type="GO" id="GO:0016020">
    <property type="term" value="C:membrane"/>
    <property type="evidence" value="ECO:0007669"/>
    <property type="project" value="UniProtKB-SubCell"/>
</dbReference>
<reference evidence="15 16" key="1">
    <citation type="submission" date="2011-08" db="EMBL/GenBank/DDBJ databases">
        <title>The Genome Sequence of Clostridium orbiscindens 1_3_50AFAA.</title>
        <authorList>
            <consortium name="The Broad Institute Genome Sequencing Platform"/>
            <person name="Earl A."/>
            <person name="Ward D."/>
            <person name="Feldgarden M."/>
            <person name="Gevers D."/>
            <person name="Daigneault M."/>
            <person name="Strauss J."/>
            <person name="Allen-Vercoe E."/>
            <person name="Young S.K."/>
            <person name="Zeng Q."/>
            <person name="Gargeya S."/>
            <person name="Fitzgerald M."/>
            <person name="Haas B."/>
            <person name="Abouelleil A."/>
            <person name="Alvarado L."/>
            <person name="Arachchi H.M."/>
            <person name="Berlin A."/>
            <person name="Brown A."/>
            <person name="Chapman S.B."/>
            <person name="Chen Z."/>
            <person name="Dunbar C."/>
            <person name="Freedman E."/>
            <person name="Gearin G."/>
            <person name="Gellesch M."/>
            <person name="Goldberg J."/>
            <person name="Griggs A."/>
            <person name="Gujja S."/>
            <person name="Heiman D."/>
            <person name="Howarth C."/>
            <person name="Larson L."/>
            <person name="Lui A."/>
            <person name="MacDonald P.J.P."/>
            <person name="Montmayeur A."/>
            <person name="Murphy C."/>
            <person name="Neiman D."/>
            <person name="Pearson M."/>
            <person name="Priest M."/>
            <person name="Roberts A."/>
            <person name="Saif S."/>
            <person name="Shea T."/>
            <person name="Shenoy N."/>
            <person name="Sisk P."/>
            <person name="Stolte C."/>
            <person name="Sykes S."/>
            <person name="Wortman J."/>
            <person name="Nusbaum C."/>
            <person name="Birren B."/>
        </authorList>
    </citation>
    <scope>NUCLEOTIDE SEQUENCE [LARGE SCALE GENOMIC DNA]</scope>
    <source>
        <strain evidence="15 16">1_3_50AFAA</strain>
    </source>
</reference>
<dbReference type="GO" id="GO:0005524">
    <property type="term" value="F:ATP binding"/>
    <property type="evidence" value="ECO:0007669"/>
    <property type="project" value="UniProtKB-KW"/>
</dbReference>
<dbReference type="PATRIC" id="fig|742738.3.peg.1386"/>
<dbReference type="Proteomes" id="UP000029585">
    <property type="component" value="Unassembled WGS sequence"/>
</dbReference>
<keyword evidence="12" id="KW-1133">Transmembrane helix</keyword>
<evidence type="ECO:0000256" key="8">
    <source>
        <dbReference type="ARBA" id="ARBA00022840"/>
    </source>
</evidence>
<dbReference type="GO" id="GO:0007234">
    <property type="term" value="P:osmosensory signaling via phosphorelay pathway"/>
    <property type="evidence" value="ECO:0007669"/>
    <property type="project" value="TreeGrafter"/>
</dbReference>
<keyword evidence="7" id="KW-0418">Kinase</keyword>
<dbReference type="EC" id="2.7.13.3" evidence="3"/>
<feature type="domain" description="HAMP" evidence="14">
    <location>
        <begin position="195"/>
        <end position="247"/>
    </location>
</feature>
<evidence type="ECO:0000256" key="1">
    <source>
        <dbReference type="ARBA" id="ARBA00000085"/>
    </source>
</evidence>
<evidence type="ECO:0000256" key="3">
    <source>
        <dbReference type="ARBA" id="ARBA00012438"/>
    </source>
</evidence>
<dbReference type="PANTHER" id="PTHR42878">
    <property type="entry name" value="TWO-COMPONENT HISTIDINE KINASE"/>
    <property type="match status" value="1"/>
</dbReference>
<keyword evidence="5" id="KW-0808">Transferase</keyword>
<accession>A0A096BAR5</accession>
<evidence type="ECO:0000256" key="4">
    <source>
        <dbReference type="ARBA" id="ARBA00022553"/>
    </source>
</evidence>
<keyword evidence="11" id="KW-0175">Coiled coil</keyword>
<evidence type="ECO:0000259" key="13">
    <source>
        <dbReference type="PROSITE" id="PS50109"/>
    </source>
</evidence>
<dbReference type="PANTHER" id="PTHR42878:SF7">
    <property type="entry name" value="SENSOR HISTIDINE KINASE GLRK"/>
    <property type="match status" value="1"/>
</dbReference>
<evidence type="ECO:0000313" key="15">
    <source>
        <dbReference type="EMBL" id="KGF56136.1"/>
    </source>
</evidence>
<dbReference type="InterPro" id="IPR003594">
    <property type="entry name" value="HATPase_dom"/>
</dbReference>
<dbReference type="InterPro" id="IPR050351">
    <property type="entry name" value="BphY/WalK/GraS-like"/>
</dbReference>
<gene>
    <name evidence="15" type="ORF">HMPREF9460_01338</name>
</gene>
<dbReference type="GO" id="GO:0030295">
    <property type="term" value="F:protein kinase activator activity"/>
    <property type="evidence" value="ECO:0007669"/>
    <property type="project" value="TreeGrafter"/>
</dbReference>
<dbReference type="InterPro" id="IPR004358">
    <property type="entry name" value="Sig_transdc_His_kin-like_C"/>
</dbReference>
<dbReference type="AlphaFoldDB" id="A0A096BAR5"/>
<keyword evidence="12" id="KW-0812">Transmembrane</keyword>
<dbReference type="CDD" id="cd00075">
    <property type="entry name" value="HATPase"/>
    <property type="match status" value="1"/>
</dbReference>
<dbReference type="HOGENOM" id="CLU_000445_89_2_9"/>
<dbReference type="Gene3D" id="1.10.287.130">
    <property type="match status" value="1"/>
</dbReference>
<dbReference type="Gene3D" id="6.10.340.10">
    <property type="match status" value="1"/>
</dbReference>
<dbReference type="SUPFAM" id="SSF47384">
    <property type="entry name" value="Homodimeric domain of signal transducing histidine kinase"/>
    <property type="match status" value="1"/>
</dbReference>
<keyword evidence="9" id="KW-0902">Two-component regulatory system</keyword>
<dbReference type="InterPro" id="IPR003661">
    <property type="entry name" value="HisK_dim/P_dom"/>
</dbReference>
<keyword evidence="16" id="KW-1185">Reference proteome</keyword>
<dbReference type="InterPro" id="IPR036097">
    <property type="entry name" value="HisK_dim/P_sf"/>
</dbReference>
<dbReference type="CDD" id="cd00082">
    <property type="entry name" value="HisKA"/>
    <property type="match status" value="1"/>
</dbReference>
<dbReference type="SUPFAM" id="SSF55874">
    <property type="entry name" value="ATPase domain of HSP90 chaperone/DNA topoisomerase II/histidine kinase"/>
    <property type="match status" value="1"/>
</dbReference>
<evidence type="ECO:0000259" key="14">
    <source>
        <dbReference type="PROSITE" id="PS50885"/>
    </source>
</evidence>
<evidence type="ECO:0000256" key="9">
    <source>
        <dbReference type="ARBA" id="ARBA00023012"/>
    </source>
</evidence>
<evidence type="ECO:0000256" key="2">
    <source>
        <dbReference type="ARBA" id="ARBA00004370"/>
    </source>
</evidence>
<dbReference type="GO" id="GO:0000156">
    <property type="term" value="F:phosphorelay response regulator activity"/>
    <property type="evidence" value="ECO:0007669"/>
    <property type="project" value="TreeGrafter"/>
</dbReference>
<dbReference type="InterPro" id="IPR003660">
    <property type="entry name" value="HAMP_dom"/>
</dbReference>
<dbReference type="InterPro" id="IPR035965">
    <property type="entry name" value="PAS-like_dom_sf"/>
</dbReference>
<dbReference type="FunFam" id="1.10.287.130:FF:000001">
    <property type="entry name" value="Two-component sensor histidine kinase"/>
    <property type="match status" value="1"/>
</dbReference>
<dbReference type="FunFam" id="3.30.565.10:FF:000006">
    <property type="entry name" value="Sensor histidine kinase WalK"/>
    <property type="match status" value="1"/>
</dbReference>
<feature type="transmembrane region" description="Helical" evidence="12">
    <location>
        <begin position="171"/>
        <end position="193"/>
    </location>
</feature>
<evidence type="ECO:0000256" key="7">
    <source>
        <dbReference type="ARBA" id="ARBA00022777"/>
    </source>
</evidence>
<dbReference type="SMART" id="SM00304">
    <property type="entry name" value="HAMP"/>
    <property type="match status" value="1"/>
</dbReference>
<dbReference type="PROSITE" id="PS50109">
    <property type="entry name" value="HIS_KIN"/>
    <property type="match status" value="1"/>
</dbReference>
<evidence type="ECO:0000256" key="5">
    <source>
        <dbReference type="ARBA" id="ARBA00022679"/>
    </source>
</evidence>
<keyword evidence="10 12" id="KW-0472">Membrane</keyword>
<dbReference type="Pfam" id="PF00672">
    <property type="entry name" value="HAMP"/>
    <property type="match status" value="1"/>
</dbReference>
<evidence type="ECO:0000256" key="10">
    <source>
        <dbReference type="ARBA" id="ARBA00023136"/>
    </source>
</evidence>
<comment type="catalytic activity">
    <reaction evidence="1">
        <text>ATP + protein L-histidine = ADP + protein N-phospho-L-histidine.</text>
        <dbReference type="EC" id="2.7.13.3"/>
    </reaction>
</comment>
<evidence type="ECO:0000256" key="12">
    <source>
        <dbReference type="SAM" id="Phobius"/>
    </source>
</evidence>
<dbReference type="eggNOG" id="COG5002">
    <property type="taxonomic scope" value="Bacteria"/>
</dbReference>
<dbReference type="SUPFAM" id="SSF55785">
    <property type="entry name" value="PYP-like sensor domain (PAS domain)"/>
    <property type="match status" value="1"/>
</dbReference>
<evidence type="ECO:0000313" key="16">
    <source>
        <dbReference type="Proteomes" id="UP000029585"/>
    </source>
</evidence>
<feature type="domain" description="Histidine kinase" evidence="13">
    <location>
        <begin position="370"/>
        <end position="589"/>
    </location>
</feature>
<dbReference type="Gene3D" id="3.30.450.20">
    <property type="entry name" value="PAS domain"/>
    <property type="match status" value="1"/>
</dbReference>
<organism evidence="15 16">
    <name type="scientific">Flavonifractor plautii 1_3_50AFAA</name>
    <dbReference type="NCBI Taxonomy" id="742738"/>
    <lineage>
        <taxon>Bacteria</taxon>
        <taxon>Bacillati</taxon>
        <taxon>Bacillota</taxon>
        <taxon>Clostridia</taxon>
        <taxon>Eubacteriales</taxon>
        <taxon>Oscillospiraceae</taxon>
        <taxon>Flavonifractor</taxon>
    </lineage>
</organism>
<dbReference type="PROSITE" id="PS50885">
    <property type="entry name" value="HAMP"/>
    <property type="match status" value="1"/>
</dbReference>
<evidence type="ECO:0000256" key="6">
    <source>
        <dbReference type="ARBA" id="ARBA00022741"/>
    </source>
</evidence>
<evidence type="ECO:0000256" key="11">
    <source>
        <dbReference type="SAM" id="Coils"/>
    </source>
</evidence>
<dbReference type="EMBL" id="ADLO01000047">
    <property type="protein sequence ID" value="KGF56136.1"/>
    <property type="molecule type" value="Genomic_DNA"/>
</dbReference>
<dbReference type="InterPro" id="IPR005467">
    <property type="entry name" value="His_kinase_dom"/>
</dbReference>
<dbReference type="GO" id="GO:0000155">
    <property type="term" value="F:phosphorelay sensor kinase activity"/>
    <property type="evidence" value="ECO:0007669"/>
    <property type="project" value="InterPro"/>
</dbReference>
<dbReference type="InterPro" id="IPR036890">
    <property type="entry name" value="HATPase_C_sf"/>
</dbReference>
<comment type="caution">
    <text evidence="15">The sequence shown here is derived from an EMBL/GenBank/DDBJ whole genome shotgun (WGS) entry which is preliminary data.</text>
</comment>
<dbReference type="SMART" id="SM00388">
    <property type="entry name" value="HisKA"/>
    <property type="match status" value="1"/>
</dbReference>
<dbReference type="CDD" id="cd06225">
    <property type="entry name" value="HAMP"/>
    <property type="match status" value="1"/>
</dbReference>
<name>A0A096BAR5_FLAPL</name>
<dbReference type="Gene3D" id="3.30.565.10">
    <property type="entry name" value="Histidine kinase-like ATPase, C-terminal domain"/>
    <property type="match status" value="1"/>
</dbReference>